<comment type="caution">
    <text evidence="11">The sequence shown here is derived from an EMBL/GenBank/DDBJ whole genome shotgun (WGS) entry which is preliminary data.</text>
</comment>
<dbReference type="RefSeq" id="WP_268050588.1">
    <property type="nucleotide sequence ID" value="NZ_JAPQES010000005.1"/>
</dbReference>
<dbReference type="Gene3D" id="3.30.300.210">
    <property type="entry name" value="Nutrient germinant receptor protein C, domain 3"/>
    <property type="match status" value="1"/>
</dbReference>
<protein>
    <submittedName>
        <fullName evidence="11">Ger(X)C family spore germination protein</fullName>
    </submittedName>
</protein>
<reference evidence="11" key="1">
    <citation type="submission" date="2022-12" db="EMBL/GenBank/DDBJ databases">
        <authorList>
            <person name="Wang J."/>
        </authorList>
    </citation>
    <scope>NUCLEOTIDE SEQUENCE</scope>
    <source>
        <strain evidence="11">HY-42-06</strain>
    </source>
</reference>
<evidence type="ECO:0000256" key="7">
    <source>
        <dbReference type="ARBA" id="ARBA00023288"/>
    </source>
</evidence>
<feature type="domain" description="Spore germination protein N-terminal" evidence="10">
    <location>
        <begin position="24"/>
        <end position="190"/>
    </location>
</feature>
<dbReference type="NCBIfam" id="TIGR02887">
    <property type="entry name" value="spore_ger_x_C"/>
    <property type="match status" value="1"/>
</dbReference>
<evidence type="ECO:0000256" key="2">
    <source>
        <dbReference type="ARBA" id="ARBA00007886"/>
    </source>
</evidence>
<evidence type="ECO:0000256" key="1">
    <source>
        <dbReference type="ARBA" id="ARBA00004635"/>
    </source>
</evidence>
<evidence type="ECO:0000256" key="6">
    <source>
        <dbReference type="ARBA" id="ARBA00023139"/>
    </source>
</evidence>
<comment type="subcellular location">
    <subcellularLocation>
        <location evidence="1">Membrane</location>
        <topology evidence="1">Lipid-anchor</topology>
    </subcellularLocation>
</comment>
<name>A0ABT4CRL5_9CLOT</name>
<evidence type="ECO:0000256" key="5">
    <source>
        <dbReference type="ARBA" id="ARBA00023136"/>
    </source>
</evidence>
<comment type="similarity">
    <text evidence="2">Belongs to the GerABKC lipoprotein family.</text>
</comment>
<dbReference type="InterPro" id="IPR038501">
    <property type="entry name" value="Spore_GerAC_C_sf"/>
</dbReference>
<evidence type="ECO:0000256" key="3">
    <source>
        <dbReference type="ARBA" id="ARBA00022544"/>
    </source>
</evidence>
<dbReference type="InterPro" id="IPR057336">
    <property type="entry name" value="GerAC_N"/>
</dbReference>
<feature type="coiled-coil region" evidence="8">
    <location>
        <begin position="275"/>
        <end position="310"/>
    </location>
</feature>
<evidence type="ECO:0000313" key="11">
    <source>
        <dbReference type="EMBL" id="MCY6371705.1"/>
    </source>
</evidence>
<organism evidence="11 12">
    <name type="scientific">Clostridium ganghwense</name>
    <dbReference type="NCBI Taxonomy" id="312089"/>
    <lineage>
        <taxon>Bacteria</taxon>
        <taxon>Bacillati</taxon>
        <taxon>Bacillota</taxon>
        <taxon>Clostridia</taxon>
        <taxon>Eubacteriales</taxon>
        <taxon>Clostridiaceae</taxon>
        <taxon>Clostridium</taxon>
    </lineage>
</organism>
<evidence type="ECO:0000256" key="4">
    <source>
        <dbReference type="ARBA" id="ARBA00022729"/>
    </source>
</evidence>
<evidence type="ECO:0000259" key="10">
    <source>
        <dbReference type="Pfam" id="PF25198"/>
    </source>
</evidence>
<dbReference type="PANTHER" id="PTHR35789:SF1">
    <property type="entry name" value="SPORE GERMINATION PROTEIN B3"/>
    <property type="match status" value="1"/>
</dbReference>
<dbReference type="InterPro" id="IPR046953">
    <property type="entry name" value="Spore_GerAC-like_C"/>
</dbReference>
<gene>
    <name evidence="11" type="ORF">OXH55_13750</name>
</gene>
<dbReference type="EMBL" id="JAPQES010000005">
    <property type="protein sequence ID" value="MCY6371705.1"/>
    <property type="molecule type" value="Genomic_DNA"/>
</dbReference>
<keyword evidence="4" id="KW-0732">Signal</keyword>
<dbReference type="Pfam" id="PF05504">
    <property type="entry name" value="Spore_GerAC"/>
    <property type="match status" value="1"/>
</dbReference>
<evidence type="ECO:0000259" key="9">
    <source>
        <dbReference type="Pfam" id="PF05504"/>
    </source>
</evidence>
<evidence type="ECO:0000256" key="8">
    <source>
        <dbReference type="SAM" id="Coils"/>
    </source>
</evidence>
<keyword evidence="6" id="KW-0564">Palmitate</keyword>
<keyword evidence="12" id="KW-1185">Reference proteome</keyword>
<keyword evidence="7" id="KW-0449">Lipoprotein</keyword>
<sequence>MKNKIYIIIICINLMLIFFTKSERIPIENMAIPSGVGFDIDKNGNYNVAVNNYIFREEGETLSIVNKGIGNSMGKTRENRQIKQDKVYVVGQERGIVIGEKAAYKGIRKIIDLIFRNPLVNDKAYMVVYDGVASEILQYKIKNYVSAAEFIEELINKISSQNFYPDDVKIIDVYVRLDSEGRNVILPYLKKEEGKLKVSGLAVFKKDKMVLKINKNESKLLNILRPNSGRGIITVKKGNKYMDLYGKVKRKVKCSKENNKYKFDIDLQFKGNVVSNELYENLDEDYDVVKEAEEEAAKIMEKKLNDFIKKVKNNYKIDCFELGRVAAATFGRNKEEDWDEIIANSEINVNVKVKIGSHGRGEY</sequence>
<dbReference type="InterPro" id="IPR008844">
    <property type="entry name" value="Spore_GerAC-like"/>
</dbReference>
<keyword evidence="8" id="KW-0175">Coiled coil</keyword>
<proteinExistence type="inferred from homology"/>
<keyword evidence="3" id="KW-0309">Germination</keyword>
<feature type="domain" description="Spore germination GerAC-like C-terminal" evidence="9">
    <location>
        <begin position="199"/>
        <end position="359"/>
    </location>
</feature>
<dbReference type="Pfam" id="PF25198">
    <property type="entry name" value="Spore_GerAC_N"/>
    <property type="match status" value="1"/>
</dbReference>
<accession>A0ABT4CRL5</accession>
<dbReference type="PANTHER" id="PTHR35789">
    <property type="entry name" value="SPORE GERMINATION PROTEIN B3"/>
    <property type="match status" value="1"/>
</dbReference>
<evidence type="ECO:0000313" key="12">
    <source>
        <dbReference type="Proteomes" id="UP001079657"/>
    </source>
</evidence>
<keyword evidence="5" id="KW-0472">Membrane</keyword>
<dbReference type="Proteomes" id="UP001079657">
    <property type="component" value="Unassembled WGS sequence"/>
</dbReference>